<feature type="domain" description="AMP-binding enzyme C-terminal" evidence="3">
    <location>
        <begin position="462"/>
        <end position="543"/>
    </location>
</feature>
<sequence length="564" mass="61969">MDAPDSITIEEFVNSDKHGRRPIRDSRIAYTCGYTGKSLSAWDVHDRTTPLSAAIATKLGLEPDSGSPLDKVIAVHAVNTIDYMLLVHAIHRFSGVVTPASAAFTVSELQHQLKHIKAKAIFTCAPLLAVAQEAAKRCGINKDRIFNIDVPGFDSPAGYETIDQLVDTGRTLPPLKALKWTKGQSTRQPAFISITSGTSGLPKACVITHHNIISNILATVTFEKTTRSLLNFESQVTLGLLPMSHIFGLVTVAYCAAYQGDELVVLNKFDIKVLLNAIQRFKIERLFAVPPMVIQLLRNRELAKTYDLCSVRNLHTGAAPLGSETVDQVLKLWPHWHIGQGYGMTETATLISTTSEHDILKGSSGSLIPGVRAKLVGFDGKIITEYEKPGELMIQSPSVVPGYLNNEKANEEAFFTDEDGRWIRTGDEVLIRKSTAGHEHLFILDRIKELIKTKGYQVAPAELESRLLSHPMVDDCAVVPVPDEDAGEVPKAFVVLSPAAKGEDFAQLAGDISRFVERDMAHYKRLKGGVEFIDAIPKSPSGKILRRLLKDKEKITRGARQTKL</sequence>
<dbReference type="GO" id="GO:0016405">
    <property type="term" value="F:CoA-ligase activity"/>
    <property type="evidence" value="ECO:0007669"/>
    <property type="project" value="TreeGrafter"/>
</dbReference>
<evidence type="ECO:0000259" key="2">
    <source>
        <dbReference type="Pfam" id="PF00501"/>
    </source>
</evidence>
<evidence type="ECO:0000256" key="1">
    <source>
        <dbReference type="ARBA" id="ARBA00006432"/>
    </source>
</evidence>
<dbReference type="EMBL" id="JAGPUO010000012">
    <property type="protein sequence ID" value="KAG5659075.1"/>
    <property type="molecule type" value="Genomic_DNA"/>
</dbReference>
<dbReference type="AlphaFoldDB" id="A0A9P7H0Z0"/>
<dbReference type="SUPFAM" id="SSF56801">
    <property type="entry name" value="Acetyl-CoA synthetase-like"/>
    <property type="match status" value="1"/>
</dbReference>
<evidence type="ECO:0008006" key="6">
    <source>
        <dbReference type="Google" id="ProtNLM"/>
    </source>
</evidence>
<name>A0A9P7H0Z0_9HYPO</name>
<dbReference type="Proteomes" id="UP000782241">
    <property type="component" value="Unassembled WGS sequence"/>
</dbReference>
<comment type="similarity">
    <text evidence="1">Belongs to the ATP-dependent AMP-binding enzyme family.</text>
</comment>
<reference evidence="4" key="1">
    <citation type="submission" date="2021-04" db="EMBL/GenBank/DDBJ databases">
        <title>Draft genome of Fusarium avenaceum strain F156N33, isolated from an atmospheric sample in Virginia.</title>
        <authorList>
            <person name="Yang S."/>
            <person name="Vinatzer B.A."/>
            <person name="Coleman J."/>
        </authorList>
    </citation>
    <scope>NUCLEOTIDE SEQUENCE</scope>
    <source>
        <strain evidence="4">F156N33</strain>
    </source>
</reference>
<dbReference type="FunFam" id="3.30.300.30:FF:000007">
    <property type="entry name" value="4-coumarate--CoA ligase 2"/>
    <property type="match status" value="1"/>
</dbReference>
<dbReference type="PROSITE" id="PS00455">
    <property type="entry name" value="AMP_BINDING"/>
    <property type="match status" value="1"/>
</dbReference>
<dbReference type="PANTHER" id="PTHR24096">
    <property type="entry name" value="LONG-CHAIN-FATTY-ACID--COA LIGASE"/>
    <property type="match status" value="1"/>
</dbReference>
<comment type="caution">
    <text evidence="4">The sequence shown here is derived from an EMBL/GenBank/DDBJ whole genome shotgun (WGS) entry which is preliminary data.</text>
</comment>
<dbReference type="Gene3D" id="3.40.50.12780">
    <property type="entry name" value="N-terminal domain of ligase-like"/>
    <property type="match status" value="1"/>
</dbReference>
<dbReference type="InterPro" id="IPR025110">
    <property type="entry name" value="AMP-bd_C"/>
</dbReference>
<dbReference type="InterPro" id="IPR000873">
    <property type="entry name" value="AMP-dep_synth/lig_dom"/>
</dbReference>
<evidence type="ECO:0000313" key="4">
    <source>
        <dbReference type="EMBL" id="KAG5659075.1"/>
    </source>
</evidence>
<protein>
    <recommendedName>
        <fullName evidence="6">Phenylacetyl-CoA ligase</fullName>
    </recommendedName>
</protein>
<accession>A0A9P7H0Z0</accession>
<keyword evidence="5" id="KW-1185">Reference proteome</keyword>
<gene>
    <name evidence="4" type="ORF">KAF25_000277</name>
</gene>
<evidence type="ECO:0000259" key="3">
    <source>
        <dbReference type="Pfam" id="PF13193"/>
    </source>
</evidence>
<dbReference type="InterPro" id="IPR045851">
    <property type="entry name" value="AMP-bd_C_sf"/>
</dbReference>
<dbReference type="InterPro" id="IPR020845">
    <property type="entry name" value="AMP-binding_CS"/>
</dbReference>
<dbReference type="PANTHER" id="PTHR24096:SF422">
    <property type="entry name" value="BCDNA.GH02901"/>
    <property type="match status" value="1"/>
</dbReference>
<dbReference type="Pfam" id="PF00501">
    <property type="entry name" value="AMP-binding"/>
    <property type="match status" value="1"/>
</dbReference>
<organism evidence="4 5">
    <name type="scientific">Fusarium avenaceum</name>
    <dbReference type="NCBI Taxonomy" id="40199"/>
    <lineage>
        <taxon>Eukaryota</taxon>
        <taxon>Fungi</taxon>
        <taxon>Dikarya</taxon>
        <taxon>Ascomycota</taxon>
        <taxon>Pezizomycotina</taxon>
        <taxon>Sordariomycetes</taxon>
        <taxon>Hypocreomycetidae</taxon>
        <taxon>Hypocreales</taxon>
        <taxon>Nectriaceae</taxon>
        <taxon>Fusarium</taxon>
        <taxon>Fusarium tricinctum species complex</taxon>
    </lineage>
</organism>
<proteinExistence type="inferred from homology"/>
<dbReference type="InterPro" id="IPR042099">
    <property type="entry name" value="ANL_N_sf"/>
</dbReference>
<feature type="domain" description="AMP-dependent synthetase/ligase" evidence="2">
    <location>
        <begin position="27"/>
        <end position="404"/>
    </location>
</feature>
<dbReference type="Gene3D" id="3.30.300.30">
    <property type="match status" value="1"/>
</dbReference>
<evidence type="ECO:0000313" key="5">
    <source>
        <dbReference type="Proteomes" id="UP000782241"/>
    </source>
</evidence>
<dbReference type="Pfam" id="PF13193">
    <property type="entry name" value="AMP-binding_C"/>
    <property type="match status" value="1"/>
</dbReference>